<feature type="domain" description="PG-1098 ferredoxin-like" evidence="2">
    <location>
        <begin position="286"/>
        <end position="329"/>
    </location>
</feature>
<dbReference type="InterPro" id="IPR041497">
    <property type="entry name" value="Thump-like"/>
</dbReference>
<dbReference type="Gene3D" id="1.10.10.1110">
    <property type="entry name" value="Methyltransferase PG1098, N-terminal domain"/>
    <property type="match status" value="1"/>
</dbReference>
<dbReference type="InterPro" id="IPR029063">
    <property type="entry name" value="SAM-dependent_MTases_sf"/>
</dbReference>
<feature type="domain" description="THUMP-like" evidence="1">
    <location>
        <begin position="330"/>
        <end position="400"/>
    </location>
</feature>
<dbReference type="AlphaFoldDB" id="A0A8J3D1K8"/>
<reference evidence="3 4" key="1">
    <citation type="journal article" date="2014" name="Int. J. Syst. Evol. Microbiol.">
        <title>Complete genome sequence of Corynebacterium casei LMG S-19264T (=DSM 44701T), isolated from a smear-ripened cheese.</title>
        <authorList>
            <consortium name="US DOE Joint Genome Institute (JGI-PGF)"/>
            <person name="Walter F."/>
            <person name="Albersmeier A."/>
            <person name="Kalinowski J."/>
            <person name="Ruckert C."/>
        </authorList>
    </citation>
    <scope>NUCLEOTIDE SEQUENCE [LARGE SCALE GENOMIC DNA]</scope>
    <source>
        <strain evidence="3 4">KCTC 12866</strain>
    </source>
</reference>
<evidence type="ECO:0000259" key="1">
    <source>
        <dbReference type="Pfam" id="PF18096"/>
    </source>
</evidence>
<proteinExistence type="predicted"/>
<accession>A0A8J3D1K8</accession>
<dbReference type="Proteomes" id="UP000598271">
    <property type="component" value="Unassembled WGS sequence"/>
</dbReference>
<evidence type="ECO:0008006" key="5">
    <source>
        <dbReference type="Google" id="ProtNLM"/>
    </source>
</evidence>
<evidence type="ECO:0000313" key="3">
    <source>
        <dbReference type="EMBL" id="GHB64457.1"/>
    </source>
</evidence>
<dbReference type="Gene3D" id="3.40.50.150">
    <property type="entry name" value="Vaccinia Virus protein VP39"/>
    <property type="match status" value="1"/>
</dbReference>
<gene>
    <name evidence="3" type="ORF">GCM10007390_17940</name>
</gene>
<dbReference type="InterPro" id="IPR054168">
    <property type="entry name" value="PG_1098_Fer"/>
</dbReference>
<keyword evidence="4" id="KW-1185">Reference proteome</keyword>
<comment type="caution">
    <text evidence="3">The sequence shown here is derived from an EMBL/GenBank/DDBJ whole genome shotgun (WGS) entry which is preliminary data.</text>
</comment>
<evidence type="ECO:0000259" key="2">
    <source>
        <dbReference type="Pfam" id="PF22013"/>
    </source>
</evidence>
<sequence>MNDSFCHLTFQEQAFIQEHIKDDVPTLLLQSNRYQDIDVRKAALQIAARQKAKHKLPDWYANEKLYFPPPLSVEQSSSEATARFKASLISGQKLIDITGGMGVDCHYLAQNFEKTVYFEQLSEVARATAYNFGKLGILNKVEIREEDAIAALAQNPEPADWIYADPARRDDRKRKVAQLADCTPDLTESLPTLFRSAPNVLVKTAPLLDIDLAVNQMNSVQEVYVTGFDSECKEVLYVLHQSSVPAGHIPLKVRILSDDGGVLHSFDFTRQEEAEAAPSYDAPQKYLYEPHAAILKAGAFKSLAVRLGQIKLASNTHLYTSRKLIADFPGRSFEVVAVCRPDARALAEFVPEGRANLTLRNFPGKVDDLRKKWRIKEGGDVYLFAATLFDGKKVVIVARKPYI</sequence>
<name>A0A8J3D1K8_9BACT</name>
<dbReference type="RefSeq" id="WP_189563967.1">
    <property type="nucleotide sequence ID" value="NZ_BMXF01000001.1"/>
</dbReference>
<dbReference type="SUPFAM" id="SSF53335">
    <property type="entry name" value="S-adenosyl-L-methionine-dependent methyltransferases"/>
    <property type="match status" value="1"/>
</dbReference>
<dbReference type="Pfam" id="PF22013">
    <property type="entry name" value="PG_1098_Fer"/>
    <property type="match status" value="1"/>
</dbReference>
<dbReference type="Pfam" id="PF18096">
    <property type="entry name" value="Thump_like"/>
    <property type="match status" value="1"/>
</dbReference>
<evidence type="ECO:0000313" key="4">
    <source>
        <dbReference type="Proteomes" id="UP000598271"/>
    </source>
</evidence>
<dbReference type="EMBL" id="BMXF01000001">
    <property type="protein sequence ID" value="GHB64457.1"/>
    <property type="molecule type" value="Genomic_DNA"/>
</dbReference>
<protein>
    <recommendedName>
        <fullName evidence="5">THUMP-like domain-containing protein</fullName>
    </recommendedName>
</protein>
<organism evidence="3 4">
    <name type="scientific">Persicitalea jodogahamensis</name>
    <dbReference type="NCBI Taxonomy" id="402147"/>
    <lineage>
        <taxon>Bacteria</taxon>
        <taxon>Pseudomonadati</taxon>
        <taxon>Bacteroidota</taxon>
        <taxon>Cytophagia</taxon>
        <taxon>Cytophagales</taxon>
        <taxon>Spirosomataceae</taxon>
        <taxon>Persicitalea</taxon>
    </lineage>
</organism>